<name>A0A917TP17_9BACI</name>
<feature type="transmembrane region" description="Helical" evidence="2">
    <location>
        <begin position="21"/>
        <end position="40"/>
    </location>
</feature>
<dbReference type="Proteomes" id="UP000618460">
    <property type="component" value="Unassembled WGS sequence"/>
</dbReference>
<dbReference type="RefSeq" id="WP_117154450.1">
    <property type="nucleotide sequence ID" value="NZ_BMLG01000007.1"/>
</dbReference>
<keyword evidence="2" id="KW-0812">Transmembrane</keyword>
<dbReference type="NCBIfam" id="TIGR02867">
    <property type="entry name" value="spore_II_P"/>
    <property type="match status" value="1"/>
</dbReference>
<sequence>MTKFKIRKVIKNFVNYLRGGTIWIGLIVLLFIVIGLVTTAKPAYRLSSSILTTWTSQIDSSSFLYLLSMENRQYAESFPDDIERLRWSEVLFEVTTNIKPNDVRSLLGRELPGFYGYNQRIIVAGEGTDYTNLPIESSPPLDVVLEERDASIDEPEEKKNEKQAEQTTEGREVVFIYTTHNRESFLPHLEGVNNPNDAFHSEVNITKVSDRLGQALEIEGIGAQVDQTDIMSILNQNNWEYWKSYQASKPIVEEALAGNKEIQYIFDLHRDSRRREDTTVTIDGQEYASLFFVIGSDYSNNEKNIALATKLHKLLEEKYPGISKGVTQQGGSGHNGVYNQNLADNAILIEFGGVDNEMDELYRSADAFAEVFSSYYWNAQAVQGE</sequence>
<dbReference type="Pfam" id="PF07454">
    <property type="entry name" value="SpoIIP"/>
    <property type="match status" value="1"/>
</dbReference>
<dbReference type="OrthoDB" id="1633470at2"/>
<protein>
    <submittedName>
        <fullName evidence="3">Stage II sporulation protein P</fullName>
    </submittedName>
</protein>
<evidence type="ECO:0000256" key="1">
    <source>
        <dbReference type="SAM" id="MobiDB-lite"/>
    </source>
</evidence>
<comment type="caution">
    <text evidence="3">The sequence shown here is derived from an EMBL/GenBank/DDBJ whole genome shotgun (WGS) entry which is preliminary data.</text>
</comment>
<keyword evidence="2" id="KW-0472">Membrane</keyword>
<keyword evidence="2" id="KW-1133">Transmembrane helix</keyword>
<dbReference type="SUPFAM" id="SSF53187">
    <property type="entry name" value="Zn-dependent exopeptidases"/>
    <property type="match status" value="1"/>
</dbReference>
<evidence type="ECO:0000313" key="3">
    <source>
        <dbReference type="EMBL" id="GGM31122.1"/>
    </source>
</evidence>
<evidence type="ECO:0000313" key="4">
    <source>
        <dbReference type="Proteomes" id="UP000618460"/>
    </source>
</evidence>
<dbReference type="EMBL" id="BMLG01000007">
    <property type="protein sequence ID" value="GGM31122.1"/>
    <property type="molecule type" value="Genomic_DNA"/>
</dbReference>
<feature type="region of interest" description="Disordered" evidence="1">
    <location>
        <begin position="149"/>
        <end position="169"/>
    </location>
</feature>
<organism evidence="3 4">
    <name type="scientific">Paraliobacillus quinghaiensis</name>
    <dbReference type="NCBI Taxonomy" id="470815"/>
    <lineage>
        <taxon>Bacteria</taxon>
        <taxon>Bacillati</taxon>
        <taxon>Bacillota</taxon>
        <taxon>Bacilli</taxon>
        <taxon>Bacillales</taxon>
        <taxon>Bacillaceae</taxon>
        <taxon>Paraliobacillus</taxon>
    </lineage>
</organism>
<reference evidence="3" key="1">
    <citation type="journal article" date="2014" name="Int. J. Syst. Evol. Microbiol.">
        <title>Complete genome sequence of Corynebacterium casei LMG S-19264T (=DSM 44701T), isolated from a smear-ripened cheese.</title>
        <authorList>
            <consortium name="US DOE Joint Genome Institute (JGI-PGF)"/>
            <person name="Walter F."/>
            <person name="Albersmeier A."/>
            <person name="Kalinowski J."/>
            <person name="Ruckert C."/>
        </authorList>
    </citation>
    <scope>NUCLEOTIDE SEQUENCE</scope>
    <source>
        <strain evidence="3">CGMCC 1.6333</strain>
    </source>
</reference>
<dbReference type="AlphaFoldDB" id="A0A917TP17"/>
<dbReference type="InterPro" id="IPR010897">
    <property type="entry name" value="Spore_II_P"/>
</dbReference>
<evidence type="ECO:0000256" key="2">
    <source>
        <dbReference type="SAM" id="Phobius"/>
    </source>
</evidence>
<proteinExistence type="predicted"/>
<gene>
    <name evidence="3" type="primary">spoIIP</name>
    <name evidence="3" type="ORF">GCM10011351_16570</name>
</gene>
<keyword evidence="4" id="KW-1185">Reference proteome</keyword>
<accession>A0A917TP17</accession>
<reference evidence="3" key="2">
    <citation type="submission" date="2020-09" db="EMBL/GenBank/DDBJ databases">
        <authorList>
            <person name="Sun Q."/>
            <person name="Zhou Y."/>
        </authorList>
    </citation>
    <scope>NUCLEOTIDE SEQUENCE</scope>
    <source>
        <strain evidence="3">CGMCC 1.6333</strain>
    </source>
</reference>